<dbReference type="EMBL" id="CP070368">
    <property type="protein sequence ID" value="QRZ13736.1"/>
    <property type="molecule type" value="Genomic_DNA"/>
</dbReference>
<gene>
    <name evidence="2" type="ORF">JWJ88_03470</name>
</gene>
<dbReference type="SUPFAM" id="SSF54447">
    <property type="entry name" value="ssDNA-binding transcriptional regulator domain"/>
    <property type="match status" value="1"/>
</dbReference>
<protein>
    <submittedName>
        <fullName evidence="2">Transcriptional coactivator p15/PC4 family protein</fullName>
    </submittedName>
</protein>
<dbReference type="InterPro" id="IPR003173">
    <property type="entry name" value="PC4_C"/>
</dbReference>
<evidence type="ECO:0000259" key="1">
    <source>
        <dbReference type="Pfam" id="PF02229"/>
    </source>
</evidence>
<accession>A0ABX7JHL9</accession>
<dbReference type="Pfam" id="PF02229">
    <property type="entry name" value="PC4"/>
    <property type="match status" value="1"/>
</dbReference>
<reference evidence="2 3" key="1">
    <citation type="submission" date="2021-02" db="EMBL/GenBank/DDBJ databases">
        <title>Paracoccus methylovroum sp.nov., a new methanol and methylamine utilizing methylotrophic denitrifer.</title>
        <authorList>
            <person name="Timsy T."/>
            <person name="Behrendt U."/>
            <person name="Ulrich A."/>
            <person name="Spanner T."/>
            <person name="Foesel B.U."/>
            <person name="Horn M.A."/>
            <person name="Kolb S."/>
        </authorList>
    </citation>
    <scope>NUCLEOTIDE SEQUENCE [LARGE SCALE GENOMIC DNA]</scope>
    <source>
        <strain evidence="2 3">H4-D09</strain>
    </source>
</reference>
<dbReference type="Gene3D" id="2.30.31.10">
    <property type="entry name" value="Transcriptional Coactivator Pc4, Chain A"/>
    <property type="match status" value="1"/>
</dbReference>
<feature type="domain" description="Transcriptional coactivator p15 (PC4) C-terminal" evidence="1">
    <location>
        <begin position="10"/>
        <end position="61"/>
    </location>
</feature>
<name>A0ABX7JHL9_9RHOB</name>
<proteinExistence type="predicted"/>
<sequence>MTDLGSVQKNSREEIRFTAETFKGHDIVSIRVWYRDDAGEMRPGKQGLAFRLDLLPAVLEALGKAEKGGAV</sequence>
<dbReference type="RefSeq" id="WP_205294720.1">
    <property type="nucleotide sequence ID" value="NZ_CP070368.1"/>
</dbReference>
<keyword evidence="3" id="KW-1185">Reference proteome</keyword>
<dbReference type="InterPro" id="IPR009044">
    <property type="entry name" value="ssDNA-bd_transcriptional_reg"/>
</dbReference>
<evidence type="ECO:0000313" key="3">
    <source>
        <dbReference type="Proteomes" id="UP000663629"/>
    </source>
</evidence>
<dbReference type="Proteomes" id="UP000663629">
    <property type="component" value="Chromosome 1"/>
</dbReference>
<organism evidence="2 3">
    <name type="scientific">Paracoccus methylovorus</name>
    <dbReference type="NCBI Taxonomy" id="2812658"/>
    <lineage>
        <taxon>Bacteria</taxon>
        <taxon>Pseudomonadati</taxon>
        <taxon>Pseudomonadota</taxon>
        <taxon>Alphaproteobacteria</taxon>
        <taxon>Rhodobacterales</taxon>
        <taxon>Paracoccaceae</taxon>
        <taxon>Paracoccus</taxon>
    </lineage>
</organism>
<evidence type="ECO:0000313" key="2">
    <source>
        <dbReference type="EMBL" id="QRZ13736.1"/>
    </source>
</evidence>